<dbReference type="SUPFAM" id="SSF63882">
    <property type="entry name" value="MoeA N-terminal region -like"/>
    <property type="match status" value="1"/>
</dbReference>
<comment type="similarity">
    <text evidence="1">Belongs to the MoeA family.</text>
</comment>
<dbReference type="AlphaFoldDB" id="A0A5E5R5I9"/>
<keyword evidence="1" id="KW-0500">Molybdenum</keyword>
<gene>
    <name evidence="3" type="primary">moeA_1</name>
    <name evidence="3" type="ORF">TUEID40_04746</name>
</gene>
<comment type="catalytic activity">
    <reaction evidence="1">
        <text>adenylyl-molybdopterin + molybdate = Mo-molybdopterin + AMP + H(+)</text>
        <dbReference type="Rhea" id="RHEA:35047"/>
        <dbReference type="ChEBI" id="CHEBI:15378"/>
        <dbReference type="ChEBI" id="CHEBI:36264"/>
        <dbReference type="ChEBI" id="CHEBI:62727"/>
        <dbReference type="ChEBI" id="CHEBI:71302"/>
        <dbReference type="ChEBI" id="CHEBI:456215"/>
    </reaction>
</comment>
<protein>
    <recommendedName>
        <fullName evidence="1">Molybdopterin molybdenumtransferase</fullName>
        <ecNumber evidence="1">2.10.1.1</ecNumber>
    </recommendedName>
</protein>
<keyword evidence="1" id="KW-0501">Molybdenum cofactor biosynthesis</keyword>
<dbReference type="InterPro" id="IPR038987">
    <property type="entry name" value="MoeA-like"/>
</dbReference>
<dbReference type="PANTHER" id="PTHR10192">
    <property type="entry name" value="MOLYBDOPTERIN BIOSYNTHESIS PROTEIN"/>
    <property type="match status" value="1"/>
</dbReference>
<accession>A0A5E5R5I9</accession>
<dbReference type="FunFam" id="2.170.190.11:FF:000004">
    <property type="entry name" value="Molybdopterin molybdenumtransferase"/>
    <property type="match status" value="1"/>
</dbReference>
<dbReference type="Pfam" id="PF03453">
    <property type="entry name" value="MoeA_N"/>
    <property type="match status" value="1"/>
</dbReference>
<evidence type="ECO:0000313" key="3">
    <source>
        <dbReference type="EMBL" id="VVH83551.1"/>
    </source>
</evidence>
<comment type="pathway">
    <text evidence="1">Cofactor biosynthesis; molybdopterin biosynthesis.</text>
</comment>
<keyword evidence="1" id="KW-0460">Magnesium</keyword>
<dbReference type="PANTHER" id="PTHR10192:SF5">
    <property type="entry name" value="GEPHYRIN"/>
    <property type="match status" value="1"/>
</dbReference>
<comment type="cofactor">
    <cofactor evidence="1">
        <name>Mg(2+)</name>
        <dbReference type="ChEBI" id="CHEBI:18420"/>
    </cofactor>
</comment>
<reference evidence="3" key="1">
    <citation type="submission" date="2019-09" db="EMBL/GenBank/DDBJ databases">
        <authorList>
            <person name="Gross C."/>
            <person name="Bohn E."/>
        </authorList>
    </citation>
    <scope>NUCLEOTIDE SEQUENCE</scope>
    <source>
        <strain evidence="3">ID40</strain>
    </source>
</reference>
<feature type="domain" description="MoeA N-terminal and linker" evidence="2">
    <location>
        <begin position="13"/>
        <end position="147"/>
    </location>
</feature>
<keyword evidence="1" id="KW-0479">Metal-binding</keyword>
<dbReference type="Gene3D" id="2.170.190.11">
    <property type="entry name" value="Molybdopterin biosynthesis moea protein, domain 3"/>
    <property type="match status" value="1"/>
</dbReference>
<dbReference type="UniPathway" id="UPA00344"/>
<sequence>MSACACDGGQLRPLDEALAELLARAPRPPACESLALERALGRVLGEDLLAPMDLPHWDNSAMDGYALCSADLPRSGGSLTVGARIAAGDTRGMSLPLGQAARIFTGAPLPTGADCVVPQELCVVDGERVQLPPVSAGQHVRRRGESCVVARRCCVPDSACARRNSACWRVSASPRSRCVGACASAC</sequence>
<proteinExistence type="inferred from homology"/>
<comment type="function">
    <text evidence="1">Catalyzes the insertion of molybdate into adenylated molybdopterin with the concomitant release of AMP.</text>
</comment>
<organism evidence="3">
    <name type="scientific">Pseudomonas aeruginosa</name>
    <dbReference type="NCBI Taxonomy" id="287"/>
    <lineage>
        <taxon>Bacteria</taxon>
        <taxon>Pseudomonadati</taxon>
        <taxon>Pseudomonadota</taxon>
        <taxon>Gammaproteobacteria</taxon>
        <taxon>Pseudomonadales</taxon>
        <taxon>Pseudomonadaceae</taxon>
        <taxon>Pseudomonas</taxon>
    </lineage>
</organism>
<name>A0A5E5R5I9_PSEAI</name>
<evidence type="ECO:0000256" key="1">
    <source>
        <dbReference type="RuleBase" id="RU365090"/>
    </source>
</evidence>
<evidence type="ECO:0000259" key="2">
    <source>
        <dbReference type="Pfam" id="PF03453"/>
    </source>
</evidence>
<dbReference type="InterPro" id="IPR005110">
    <property type="entry name" value="MoeA_linker/N"/>
</dbReference>
<dbReference type="GO" id="GO:0061599">
    <property type="term" value="F:molybdopterin molybdotransferase activity"/>
    <property type="evidence" value="ECO:0007669"/>
    <property type="project" value="UniProtKB-UniRule"/>
</dbReference>
<dbReference type="GO" id="GO:0005829">
    <property type="term" value="C:cytosol"/>
    <property type="evidence" value="ECO:0007669"/>
    <property type="project" value="TreeGrafter"/>
</dbReference>
<keyword evidence="1 3" id="KW-0808">Transferase</keyword>
<dbReference type="EC" id="2.10.1.1" evidence="1"/>
<dbReference type="InterPro" id="IPR036135">
    <property type="entry name" value="MoeA_linker/N_sf"/>
</dbReference>
<dbReference type="GO" id="GO:0046872">
    <property type="term" value="F:metal ion binding"/>
    <property type="evidence" value="ECO:0007669"/>
    <property type="project" value="UniProtKB-UniRule"/>
</dbReference>
<dbReference type="GO" id="GO:0006777">
    <property type="term" value="P:Mo-molybdopterin cofactor biosynthetic process"/>
    <property type="evidence" value="ECO:0007669"/>
    <property type="project" value="UniProtKB-UniRule"/>
</dbReference>
<dbReference type="EMBL" id="LR700248">
    <property type="protein sequence ID" value="VVH83551.1"/>
    <property type="molecule type" value="Genomic_DNA"/>
</dbReference>